<evidence type="ECO:0000313" key="5">
    <source>
        <dbReference type="Proteomes" id="UP000812270"/>
    </source>
</evidence>
<dbReference type="RefSeq" id="WP_217789747.1">
    <property type="nucleotide sequence ID" value="NZ_JAHSPG010000002.1"/>
</dbReference>
<accession>A0A9E2S801</accession>
<dbReference type="Proteomes" id="UP000812270">
    <property type="component" value="Unassembled WGS sequence"/>
</dbReference>
<dbReference type="Pfam" id="PF14905">
    <property type="entry name" value="OMP_b-brl_3"/>
    <property type="match status" value="1"/>
</dbReference>
<feature type="region of interest" description="Disordered" evidence="1">
    <location>
        <begin position="291"/>
        <end position="317"/>
    </location>
</feature>
<feature type="domain" description="Outer membrane protein beta-barrel" evidence="3">
    <location>
        <begin position="453"/>
        <end position="922"/>
    </location>
</feature>
<feature type="compositionally biased region" description="Gly residues" evidence="1">
    <location>
        <begin position="291"/>
        <end position="313"/>
    </location>
</feature>
<dbReference type="EMBL" id="JAHSPG010000002">
    <property type="protein sequence ID" value="MBV4356184.1"/>
    <property type="molecule type" value="Genomic_DNA"/>
</dbReference>
<keyword evidence="5" id="KW-1185">Reference proteome</keyword>
<sequence>MQKIYSLLLLVLVASFANAQNKVSVHGAIIDSASKQPLSDATVSLMLLTDSSQTAFTIADSKGHFSLKNIPASKYRLLITFTGYSIFDTTLHLIENNPVVELGTIKMAKQSDMLQEVIVQRPPIIIKKDTVEFNAGAFKTKPNATVEDLLKKLPGVEVDKDGNITNQGEQITKVYVDGKEFFSNDPKLATKNLTADMVESVQVFDDMSDQAKFTKIDDGSKQKTINIKLKKDKKKGYFGRANVGVGTSDRYNGSLMFNDFKQNTQLSVVGGANNVNVAGFTSSDMFGSGGGGGNKGGGGGGRGGGGGNGGGNSGSADGNTTVWDAGFNYRDKWSPKMDVSGNYFISNSETVNNSYTYRQNLYTDSSSNSNTISSSNNKNLNNRINFRWEYAIDSMNSLLATPSFSTQHSTNYSESGQKTESTKPYDYLAVLADRQTNGTRDGWNFGNNLLFRHRFKKVGRTLTVGWNTGFSDNSGTSYVLSDQARFTPDSVRYYHNNQNQQNRQTGDSKNNTISTSFTEGIGANKILEFNYAYSNNQSTSDKKTFDYDSTLEKFLLPNIGLTNHFENSQISHRAGTNFRVKKEKYDFQLGGAINFSTIKNESVRLDSTRTPYTTNTNQNFVNFFPTANFNYYIGTRKSIRFNYHGNTQAPTITQLQNVIDSSNQLQLRSGNPYLKQQFTQDFGLSYKTFNVTNFMFLSVDLNFSTVNNKIVNQIITLDKAQMIIPVNVNGAYNSSLYVTTGIPLVKVASGKKSPLNLNLTTSARYNRDVSILDSIKNFSNNWVLNERFNFNMNIKEKLDLGLSANVTYNTSNYTVNKTQDIKYFSYHYSLDVTYMFFKTYMLSSDFDFFVNTGRSSGFNQNVPLWNASVAKRLFKKQNGEFRLSVLDILNQNKSISTSTGDNWVQDTRTQVLQRFFMASFMYNLGKFGGRTGTFNGRGGGGGGGGFRGRSRD</sequence>
<proteinExistence type="predicted"/>
<organism evidence="4 5">
    <name type="scientific">Pinibacter aurantiacus</name>
    <dbReference type="NCBI Taxonomy" id="2851599"/>
    <lineage>
        <taxon>Bacteria</taxon>
        <taxon>Pseudomonadati</taxon>
        <taxon>Bacteroidota</taxon>
        <taxon>Chitinophagia</taxon>
        <taxon>Chitinophagales</taxon>
        <taxon>Chitinophagaceae</taxon>
        <taxon>Pinibacter</taxon>
    </lineage>
</organism>
<reference evidence="4" key="1">
    <citation type="submission" date="2021-06" db="EMBL/GenBank/DDBJ databases">
        <authorList>
            <person name="Huq M.A."/>
        </authorList>
    </citation>
    <scope>NUCLEOTIDE SEQUENCE</scope>
    <source>
        <strain evidence="4">MAH-26</strain>
    </source>
</reference>
<feature type="chain" id="PRO_5038877935" evidence="2">
    <location>
        <begin position="20"/>
        <end position="952"/>
    </location>
</feature>
<evidence type="ECO:0000259" key="3">
    <source>
        <dbReference type="Pfam" id="PF14905"/>
    </source>
</evidence>
<feature type="region of interest" description="Disordered" evidence="1">
    <location>
        <begin position="933"/>
        <end position="952"/>
    </location>
</feature>
<dbReference type="AlphaFoldDB" id="A0A9E2S801"/>
<comment type="caution">
    <text evidence="4">The sequence shown here is derived from an EMBL/GenBank/DDBJ whole genome shotgun (WGS) entry which is preliminary data.</text>
</comment>
<evidence type="ECO:0000256" key="1">
    <source>
        <dbReference type="SAM" id="MobiDB-lite"/>
    </source>
</evidence>
<evidence type="ECO:0000256" key="2">
    <source>
        <dbReference type="SAM" id="SignalP"/>
    </source>
</evidence>
<dbReference type="Pfam" id="PF13715">
    <property type="entry name" value="CarbopepD_reg_2"/>
    <property type="match status" value="1"/>
</dbReference>
<gene>
    <name evidence="4" type="ORF">KTO63_03425</name>
</gene>
<feature type="signal peptide" evidence="2">
    <location>
        <begin position="1"/>
        <end position="19"/>
    </location>
</feature>
<dbReference type="InterPro" id="IPR041700">
    <property type="entry name" value="OMP_b-brl_3"/>
</dbReference>
<keyword evidence="2" id="KW-0732">Signal</keyword>
<name>A0A9E2S801_9BACT</name>
<protein>
    <submittedName>
        <fullName evidence="4">Outer membrane beta-barrel protein</fullName>
    </submittedName>
</protein>
<evidence type="ECO:0000313" key="4">
    <source>
        <dbReference type="EMBL" id="MBV4356184.1"/>
    </source>
</evidence>